<evidence type="ECO:0000256" key="9">
    <source>
        <dbReference type="SAM" id="Phobius"/>
    </source>
</evidence>
<dbReference type="CDD" id="cd02418">
    <property type="entry name" value="Peptidase_C39B"/>
    <property type="match status" value="1"/>
</dbReference>
<keyword evidence="6" id="KW-0067">ATP-binding</keyword>
<feature type="transmembrane region" description="Helical" evidence="9">
    <location>
        <begin position="533"/>
        <end position="553"/>
    </location>
</feature>
<evidence type="ECO:0000259" key="13">
    <source>
        <dbReference type="PROSITE" id="PS50990"/>
    </source>
</evidence>
<dbReference type="Pfam" id="PF03412">
    <property type="entry name" value="Peptidase_C39"/>
    <property type="match status" value="1"/>
</dbReference>
<dbReference type="InterPro" id="IPR003593">
    <property type="entry name" value="AAA+_ATPase"/>
</dbReference>
<feature type="transmembrane region" description="Helical" evidence="9">
    <location>
        <begin position="749"/>
        <end position="773"/>
    </location>
</feature>
<evidence type="ECO:0000259" key="11">
    <source>
        <dbReference type="PROSITE" id="PS50893"/>
    </source>
</evidence>
<dbReference type="RefSeq" id="WP_413255490.1">
    <property type="nucleotide sequence ID" value="NZ_JBHFNS010000016.1"/>
</dbReference>
<dbReference type="InterPro" id="IPR003439">
    <property type="entry name" value="ABC_transporter-like_ATP-bd"/>
</dbReference>
<dbReference type="Gene3D" id="3.90.70.10">
    <property type="entry name" value="Cysteine proteinases"/>
    <property type="match status" value="1"/>
</dbReference>
<protein>
    <submittedName>
        <fullName evidence="14">ABC transporter transmembrane domain-containing protein</fullName>
    </submittedName>
</protein>
<evidence type="ECO:0000256" key="7">
    <source>
        <dbReference type="ARBA" id="ARBA00022989"/>
    </source>
</evidence>
<evidence type="ECO:0000256" key="1">
    <source>
        <dbReference type="ARBA" id="ARBA00004651"/>
    </source>
</evidence>
<dbReference type="InterPro" id="IPR039421">
    <property type="entry name" value="Type_1_exporter"/>
</dbReference>
<dbReference type="SUPFAM" id="SSF51206">
    <property type="entry name" value="cAMP-binding domain-like"/>
    <property type="match status" value="1"/>
</dbReference>
<dbReference type="SUPFAM" id="SSF90123">
    <property type="entry name" value="ABC transporter transmembrane region"/>
    <property type="match status" value="1"/>
</dbReference>
<dbReference type="Pfam" id="PF00005">
    <property type="entry name" value="ABC_tran"/>
    <property type="match status" value="1"/>
</dbReference>
<dbReference type="InterPro" id="IPR017871">
    <property type="entry name" value="ABC_transporter-like_CS"/>
</dbReference>
<keyword evidence="8 9" id="KW-0472">Membrane</keyword>
<evidence type="ECO:0000259" key="10">
    <source>
        <dbReference type="PROSITE" id="PS50042"/>
    </source>
</evidence>
<dbReference type="InterPro" id="IPR036640">
    <property type="entry name" value="ABC1_TM_sf"/>
</dbReference>
<dbReference type="InterPro" id="IPR018490">
    <property type="entry name" value="cNMP-bd_dom_sf"/>
</dbReference>
<dbReference type="PROSITE" id="PS00211">
    <property type="entry name" value="ABC_TRANSPORTER_1"/>
    <property type="match status" value="1"/>
</dbReference>
<keyword evidence="2 9" id="KW-0812">Transmembrane</keyword>
<reference evidence="14 15" key="1">
    <citation type="submission" date="2024-09" db="EMBL/GenBank/DDBJ databases">
        <title>Floridaenema gen nov. (Aerosakkonemataceae, Aerosakkonematales ord. nov., Cyanobacteria) from benthic tropical and subtropical fresh waters, with the description of four new species.</title>
        <authorList>
            <person name="Moretto J.A."/>
            <person name="Berthold D.E."/>
            <person name="Lefler F.W."/>
            <person name="Huang I.-S."/>
            <person name="Laughinghouse H. IV."/>
        </authorList>
    </citation>
    <scope>NUCLEOTIDE SEQUENCE [LARGE SCALE GENOMIC DNA]</scope>
    <source>
        <strain evidence="14 15">BLCC-F154</strain>
    </source>
</reference>
<dbReference type="InterPro" id="IPR005074">
    <property type="entry name" value="Peptidase_C39"/>
</dbReference>
<dbReference type="Proteomes" id="UP001576776">
    <property type="component" value="Unassembled WGS sequence"/>
</dbReference>
<evidence type="ECO:0000313" key="14">
    <source>
        <dbReference type="EMBL" id="MFB2933958.1"/>
    </source>
</evidence>
<feature type="transmembrane region" description="Helical" evidence="9">
    <location>
        <begin position="499"/>
        <end position="521"/>
    </location>
</feature>
<dbReference type="PANTHER" id="PTHR43394">
    <property type="entry name" value="ATP-DEPENDENT PERMEASE MDL1, MITOCHONDRIAL"/>
    <property type="match status" value="1"/>
</dbReference>
<keyword evidence="5" id="KW-0645">Protease</keyword>
<sequence length="1052" mass="118190">MNQFSQTPSKSQNLQSAEPKLSAVNKLLNEAQLDLDLALDFSESLNLAHFQLGELIYVNKNTKSENCDVHTEHNKHNFYLVCQGKVRLLSWDKQRQRELSVQVLEAGETFGAEELFCPSEDEQGNFQCLPYKAIAASDSQVANLSIEQLSSWLERLADLREYLRQQTQRRHCQIFLKTATDLRCLPSHVLRELLPYLTPLRVSAGESLVKATPPDAGRYWLYRGQLSGTAEDSIGLSWGYPDSKLPDATLETDSLIYYLAKENWQIAQSIAPKYFQTSADPISSSGHQVNQGTNKKQRKAEIRTIVSSAIPSPETAVANTPNESVDFPKPIKRFHWPWQRYPLVLQQSSSDCGAACLAMISQYWGKRFSLNYLRNLAGVGRDGASLTKGLAKAAENLGFMARPVRASFGKLAEQQNPWIAHWQGIHYVVVYRCKGNRVLIADPAKGKFTISRQEFVQNWSGYALLLDPTPRLKNAESQKISLGKFVGALLPYRYLIGQVIFASLLLQIFGVITPLFTQIILDQVVVNKSLATLNVFILGLLLFNLWSLCLGVTRQYLLDYFSNRFDLTLIGGFVSHTLSLPLRFFESRRVGDIITRVQENSKIQKFLTRQVILTWLDMVMGFVYVGLMLYYNFRLTLLVLALIPPIAILTLVATPLLQKMSREIFNESAEQNSLLVEMLTGVATVKAMAAEREIRWRWEDRFTSTLNVVFKTQKLGYVLQSTSSLINSFGSTALLWFGATLVIQDELTIGQFVAFNMMIGKVIGPVLAVVGIWNQMQEVLISVERLNDVFEAEPEETPGKPMLTLPRLRGEVQFDNVTFRYGSQGEKNTLQNISFVAMPGQTIAIVGRSGSGKSTLVSMLQGFYHPDSGRILVDGYDIRHVSPQSLRSQLGVVPQETFLFSGTILENIALYRPEFTLEEVTEAAKLAEAHAFIQDLPLGYNTKVGERGSSLSGGQRQRIAIARALLGNPRILVLDEATSSLDTESERRFQQNLERLSRDRTTFIIAHRLSTVRNADCILVLDRGILTETGNHEQLMTQGGLYYHLAQQQLVL</sequence>
<dbReference type="CDD" id="cd18568">
    <property type="entry name" value="ABC_6TM_HetC_like"/>
    <property type="match status" value="1"/>
</dbReference>
<proteinExistence type="predicted"/>
<dbReference type="InterPro" id="IPR000595">
    <property type="entry name" value="cNMP-bd_dom"/>
</dbReference>
<feature type="domain" description="ABC transporter" evidence="11">
    <location>
        <begin position="812"/>
        <end position="1048"/>
    </location>
</feature>
<dbReference type="Gene3D" id="2.60.120.10">
    <property type="entry name" value="Jelly Rolls"/>
    <property type="match status" value="1"/>
</dbReference>
<keyword evidence="7 9" id="KW-1133">Transmembrane helix</keyword>
<keyword evidence="15" id="KW-1185">Reference proteome</keyword>
<keyword evidence="5" id="KW-0788">Thiol protease</keyword>
<feature type="domain" description="Cyclic nucleotide-binding" evidence="10">
    <location>
        <begin position="77"/>
        <end position="170"/>
    </location>
</feature>
<dbReference type="EMBL" id="JBHFNS010000016">
    <property type="protein sequence ID" value="MFB2933958.1"/>
    <property type="molecule type" value="Genomic_DNA"/>
</dbReference>
<evidence type="ECO:0000313" key="15">
    <source>
        <dbReference type="Proteomes" id="UP001576776"/>
    </source>
</evidence>
<organism evidence="14 15">
    <name type="scientific">Floridaenema fluviatile BLCC-F154</name>
    <dbReference type="NCBI Taxonomy" id="3153640"/>
    <lineage>
        <taxon>Bacteria</taxon>
        <taxon>Bacillati</taxon>
        <taxon>Cyanobacteriota</taxon>
        <taxon>Cyanophyceae</taxon>
        <taxon>Oscillatoriophycideae</taxon>
        <taxon>Aerosakkonematales</taxon>
        <taxon>Aerosakkonemataceae</taxon>
        <taxon>Floridanema</taxon>
        <taxon>Floridanema fluviatile</taxon>
    </lineage>
</organism>
<dbReference type="InterPro" id="IPR011527">
    <property type="entry name" value="ABC1_TM_dom"/>
</dbReference>
<dbReference type="SUPFAM" id="SSF52540">
    <property type="entry name" value="P-loop containing nucleoside triphosphate hydrolases"/>
    <property type="match status" value="1"/>
</dbReference>
<name>A0ABV4Y743_9CYAN</name>
<dbReference type="PROSITE" id="PS50929">
    <property type="entry name" value="ABC_TM1F"/>
    <property type="match status" value="1"/>
</dbReference>
<feature type="domain" description="ABC transmembrane type-1" evidence="12">
    <location>
        <begin position="499"/>
        <end position="778"/>
    </location>
</feature>
<feature type="domain" description="Peptidase C39" evidence="13">
    <location>
        <begin position="346"/>
        <end position="466"/>
    </location>
</feature>
<dbReference type="Gene3D" id="3.40.50.300">
    <property type="entry name" value="P-loop containing nucleotide triphosphate hydrolases"/>
    <property type="match status" value="1"/>
</dbReference>
<evidence type="ECO:0000256" key="2">
    <source>
        <dbReference type="ARBA" id="ARBA00022692"/>
    </source>
</evidence>
<evidence type="ECO:0000256" key="3">
    <source>
        <dbReference type="ARBA" id="ARBA00022741"/>
    </source>
</evidence>
<dbReference type="Pfam" id="PF00664">
    <property type="entry name" value="ABC_membrane"/>
    <property type="match status" value="1"/>
</dbReference>
<evidence type="ECO:0000256" key="5">
    <source>
        <dbReference type="ARBA" id="ARBA00022807"/>
    </source>
</evidence>
<dbReference type="PANTHER" id="PTHR43394:SF1">
    <property type="entry name" value="ATP-BINDING CASSETTE SUB-FAMILY B MEMBER 10, MITOCHONDRIAL"/>
    <property type="match status" value="1"/>
</dbReference>
<keyword evidence="4" id="KW-0378">Hydrolase</keyword>
<dbReference type="PROSITE" id="PS50893">
    <property type="entry name" value="ABC_TRANSPORTER_2"/>
    <property type="match status" value="1"/>
</dbReference>
<feature type="transmembrane region" description="Helical" evidence="9">
    <location>
        <begin position="724"/>
        <end position="743"/>
    </location>
</feature>
<accession>A0ABV4Y743</accession>
<evidence type="ECO:0000259" key="12">
    <source>
        <dbReference type="PROSITE" id="PS50929"/>
    </source>
</evidence>
<evidence type="ECO:0000256" key="4">
    <source>
        <dbReference type="ARBA" id="ARBA00022801"/>
    </source>
</evidence>
<dbReference type="Gene3D" id="1.20.1560.10">
    <property type="entry name" value="ABC transporter type 1, transmembrane domain"/>
    <property type="match status" value="1"/>
</dbReference>
<comment type="caution">
    <text evidence="14">The sequence shown here is derived from an EMBL/GenBank/DDBJ whole genome shotgun (WGS) entry which is preliminary data.</text>
</comment>
<dbReference type="InterPro" id="IPR027417">
    <property type="entry name" value="P-loop_NTPase"/>
</dbReference>
<feature type="transmembrane region" description="Helical" evidence="9">
    <location>
        <begin position="606"/>
        <end position="631"/>
    </location>
</feature>
<dbReference type="PROSITE" id="PS50990">
    <property type="entry name" value="PEPTIDASE_C39"/>
    <property type="match status" value="1"/>
</dbReference>
<keyword evidence="3" id="KW-0547">Nucleotide-binding</keyword>
<feature type="transmembrane region" description="Helical" evidence="9">
    <location>
        <begin position="637"/>
        <end position="657"/>
    </location>
</feature>
<evidence type="ECO:0000256" key="8">
    <source>
        <dbReference type="ARBA" id="ARBA00023136"/>
    </source>
</evidence>
<comment type="subcellular location">
    <subcellularLocation>
        <location evidence="1">Cell membrane</location>
        <topology evidence="1">Multi-pass membrane protein</topology>
    </subcellularLocation>
</comment>
<evidence type="ECO:0000256" key="6">
    <source>
        <dbReference type="ARBA" id="ARBA00022840"/>
    </source>
</evidence>
<gene>
    <name evidence="14" type="ORF">ACE1B6_01640</name>
</gene>
<dbReference type="InterPro" id="IPR014710">
    <property type="entry name" value="RmlC-like_jellyroll"/>
</dbReference>
<dbReference type="SMART" id="SM00382">
    <property type="entry name" value="AAA"/>
    <property type="match status" value="1"/>
</dbReference>
<dbReference type="PROSITE" id="PS50042">
    <property type="entry name" value="CNMP_BINDING_3"/>
    <property type="match status" value="1"/>
</dbReference>